<protein>
    <submittedName>
        <fullName evidence="8">Putative Outer membrane efflux protein</fullName>
    </submittedName>
</protein>
<evidence type="ECO:0000256" key="3">
    <source>
        <dbReference type="ARBA" id="ARBA00022448"/>
    </source>
</evidence>
<dbReference type="Proteomes" id="UP000191931">
    <property type="component" value="Unassembled WGS sequence"/>
</dbReference>
<dbReference type="STRING" id="1246637.MTBBW1_300017"/>
<dbReference type="GO" id="GO:0009279">
    <property type="term" value="C:cell outer membrane"/>
    <property type="evidence" value="ECO:0007669"/>
    <property type="project" value="UniProtKB-SubCell"/>
</dbReference>
<comment type="subcellular location">
    <subcellularLocation>
        <location evidence="1">Cell outer membrane</location>
    </subcellularLocation>
</comment>
<dbReference type="Gene3D" id="1.20.1600.10">
    <property type="entry name" value="Outer membrane efflux proteins (OEP)"/>
    <property type="match status" value="1"/>
</dbReference>
<evidence type="ECO:0000313" key="8">
    <source>
        <dbReference type="EMBL" id="SLM31286.1"/>
    </source>
</evidence>
<comment type="similarity">
    <text evidence="2">Belongs to the outer membrane factor (OMF) (TC 1.B.17) family.</text>
</comment>
<evidence type="ECO:0000256" key="7">
    <source>
        <dbReference type="ARBA" id="ARBA00023237"/>
    </source>
</evidence>
<proteinExistence type="inferred from homology"/>
<evidence type="ECO:0000256" key="4">
    <source>
        <dbReference type="ARBA" id="ARBA00022452"/>
    </source>
</evidence>
<keyword evidence="9" id="KW-1185">Reference proteome</keyword>
<keyword evidence="5" id="KW-0812">Transmembrane</keyword>
<dbReference type="GO" id="GO:1990281">
    <property type="term" value="C:efflux pump complex"/>
    <property type="evidence" value="ECO:0007669"/>
    <property type="project" value="TreeGrafter"/>
</dbReference>
<dbReference type="Pfam" id="PF02321">
    <property type="entry name" value="OEP"/>
    <property type="match status" value="2"/>
</dbReference>
<evidence type="ECO:0000313" key="9">
    <source>
        <dbReference type="Proteomes" id="UP000191931"/>
    </source>
</evidence>
<evidence type="ECO:0000256" key="2">
    <source>
        <dbReference type="ARBA" id="ARBA00007613"/>
    </source>
</evidence>
<keyword evidence="4" id="KW-1134">Transmembrane beta strand</keyword>
<dbReference type="RefSeq" id="WP_080799888.1">
    <property type="nucleotide sequence ID" value="NZ_LT828541.1"/>
</dbReference>
<dbReference type="AlphaFoldDB" id="A0A1W1HFT8"/>
<dbReference type="SUPFAM" id="SSF56954">
    <property type="entry name" value="Outer membrane efflux proteins (OEP)"/>
    <property type="match status" value="1"/>
</dbReference>
<dbReference type="OrthoDB" id="9814637at2"/>
<reference evidence="8 9" key="1">
    <citation type="submission" date="2017-03" db="EMBL/GenBank/DDBJ databases">
        <authorList>
            <person name="Afonso C.L."/>
            <person name="Miller P.J."/>
            <person name="Scott M.A."/>
            <person name="Spackman E."/>
            <person name="Goraichik I."/>
            <person name="Dimitrov K.M."/>
            <person name="Suarez D.L."/>
            <person name="Swayne D.E."/>
        </authorList>
    </citation>
    <scope>NUCLEOTIDE SEQUENCE [LARGE SCALE GENOMIC DNA]</scope>
    <source>
        <strain evidence="8">PRJEB14757</strain>
    </source>
</reference>
<organism evidence="8 9">
    <name type="scientific">Desulfamplus magnetovallimortis</name>
    <dbReference type="NCBI Taxonomy" id="1246637"/>
    <lineage>
        <taxon>Bacteria</taxon>
        <taxon>Pseudomonadati</taxon>
        <taxon>Thermodesulfobacteriota</taxon>
        <taxon>Desulfobacteria</taxon>
        <taxon>Desulfobacterales</taxon>
        <taxon>Desulfobacteraceae</taxon>
        <taxon>Desulfamplus</taxon>
    </lineage>
</organism>
<keyword evidence="7" id="KW-0998">Cell outer membrane</keyword>
<accession>A0A1W1HFT8</accession>
<dbReference type="PANTHER" id="PTHR30026">
    <property type="entry name" value="OUTER MEMBRANE PROTEIN TOLC"/>
    <property type="match status" value="1"/>
</dbReference>
<keyword evidence="6" id="KW-0472">Membrane</keyword>
<dbReference type="InterPro" id="IPR003423">
    <property type="entry name" value="OMP_efflux"/>
</dbReference>
<evidence type="ECO:0000256" key="5">
    <source>
        <dbReference type="ARBA" id="ARBA00022692"/>
    </source>
</evidence>
<evidence type="ECO:0000256" key="6">
    <source>
        <dbReference type="ARBA" id="ARBA00023136"/>
    </source>
</evidence>
<sequence>MNSSKHNIIIFIIVLCCLTLSLMGICFGESLVSLPEFPSGNSYFYGILKPVMAEHERIKTAKEAVEQSREQIRISFGARYPTLDLTLEAGREDEIDKEDPEHYNNIILKLNQLLWDFGKTDASIERARRDLIDKELNLAKVTQKFILDAALAYQKLHRAYMVLQFSLDSEENIRRQTGLEEIRVAEGSGYTTDVLQSKSQLASAISRRLKNEGDFRMAESEYIEIFGTLPENITAMFPLNPERCVPIPEDIKPVLQAAMEKNLDLRLARNRMAMAEIDLKSEKNNALFPDINLTLETSASDNYNSVFGSTRDYKAMVAMTKNLNLGFTEKNKIKAATHNLLREKYQVADQEKTIEKATRMAWHRLKTSQATTETLTEQARLTAGFLELARKERALGNRSLMDILSGETSLINARADSYAAKIDISLAMFSLMETTGVLSLELFNIQ</sequence>
<dbReference type="PANTHER" id="PTHR30026:SF20">
    <property type="entry name" value="OUTER MEMBRANE PROTEIN TOLC"/>
    <property type="match status" value="1"/>
</dbReference>
<dbReference type="InterPro" id="IPR051906">
    <property type="entry name" value="TolC-like"/>
</dbReference>
<evidence type="ECO:0000256" key="1">
    <source>
        <dbReference type="ARBA" id="ARBA00004442"/>
    </source>
</evidence>
<gene>
    <name evidence="8" type="ORF">MTBBW1_300017</name>
</gene>
<dbReference type="EMBL" id="FWEV01000224">
    <property type="protein sequence ID" value="SLM31286.1"/>
    <property type="molecule type" value="Genomic_DNA"/>
</dbReference>
<dbReference type="GO" id="GO:0015288">
    <property type="term" value="F:porin activity"/>
    <property type="evidence" value="ECO:0007669"/>
    <property type="project" value="TreeGrafter"/>
</dbReference>
<dbReference type="GO" id="GO:0015562">
    <property type="term" value="F:efflux transmembrane transporter activity"/>
    <property type="evidence" value="ECO:0007669"/>
    <property type="project" value="InterPro"/>
</dbReference>
<keyword evidence="3" id="KW-0813">Transport</keyword>
<name>A0A1W1HFT8_9BACT</name>